<dbReference type="RefSeq" id="WP_138671078.1">
    <property type="nucleotide sequence ID" value="NZ_VCKY01000157.1"/>
</dbReference>
<sequence length="84" mass="9166">MLAASIARPISGCPAAVAYVKNTSTAQALRNGPRPPFWPSSKITIYGWSTDEKNRCSLRSIALVKTSRLKRARSVRPLVQPSDP</sequence>
<comment type="caution">
    <text evidence="1">The sequence shown here is derived from an EMBL/GenBank/DDBJ whole genome shotgun (WGS) entry which is preliminary data.</text>
</comment>
<proteinExistence type="predicted"/>
<dbReference type="EMBL" id="VCKY01000157">
    <property type="protein sequence ID" value="TMR11439.1"/>
    <property type="molecule type" value="Genomic_DNA"/>
</dbReference>
<dbReference type="AlphaFoldDB" id="A0A5S4F5D8"/>
<dbReference type="Proteomes" id="UP000309128">
    <property type="component" value="Unassembled WGS sequence"/>
</dbReference>
<accession>A0A5S4F5D8</accession>
<name>A0A5S4F5D8_9ACTN</name>
<evidence type="ECO:0000313" key="2">
    <source>
        <dbReference type="Proteomes" id="UP000309128"/>
    </source>
</evidence>
<protein>
    <submittedName>
        <fullName evidence="1">Uncharacterized protein</fullName>
    </submittedName>
</protein>
<evidence type="ECO:0000313" key="1">
    <source>
        <dbReference type="EMBL" id="TMR11439.1"/>
    </source>
</evidence>
<reference evidence="1 2" key="1">
    <citation type="submission" date="2019-05" db="EMBL/GenBank/DDBJ databases">
        <title>Draft genome sequence of Nonomuraea turkmeniaca DSM 43926.</title>
        <authorList>
            <person name="Saricaoglu S."/>
            <person name="Isik K."/>
        </authorList>
    </citation>
    <scope>NUCLEOTIDE SEQUENCE [LARGE SCALE GENOMIC DNA]</scope>
    <source>
        <strain evidence="1 2">DSM 43926</strain>
    </source>
</reference>
<gene>
    <name evidence="1" type="ORF">ETD86_35825</name>
</gene>
<organism evidence="1 2">
    <name type="scientific">Nonomuraea turkmeniaca</name>
    <dbReference type="NCBI Taxonomy" id="103838"/>
    <lineage>
        <taxon>Bacteria</taxon>
        <taxon>Bacillati</taxon>
        <taxon>Actinomycetota</taxon>
        <taxon>Actinomycetes</taxon>
        <taxon>Streptosporangiales</taxon>
        <taxon>Streptosporangiaceae</taxon>
        <taxon>Nonomuraea</taxon>
    </lineage>
</organism>
<keyword evidence="2" id="KW-1185">Reference proteome</keyword>